<protein>
    <submittedName>
        <fullName evidence="2">Uncharacterized protein</fullName>
    </submittedName>
</protein>
<proteinExistence type="predicted"/>
<name>A0A7S1B1V2_NOCSC</name>
<feature type="region of interest" description="Disordered" evidence="1">
    <location>
        <begin position="22"/>
        <end position="51"/>
    </location>
</feature>
<sequence>MDVPKRRRVLFPELSQRDVARTRSVEPGPVQRVSCRGPVGANVRAKGQRPPVCRDRVEAQIPPRSACVASVNTGMAPGAARGPQRPSVYPCSQPPTSVTNCPPLRERSMPPGHRQAHDPPGHPSATSPFALTLTMPSDLPRLADMTELAPPGHAEVLFRSLPSLPVPDPPAPVSLMELYEALEMLECPLADLGYKWPPIAKECLDEPDAELLLSASWVTSDEVRARLDVAASRWEANVREEEERRRPFDWSFEPRLYRPCLAIIDALWKEEQRSGHSCT</sequence>
<accession>A0A7S1B1V2</accession>
<feature type="region of interest" description="Disordered" evidence="1">
    <location>
        <begin position="76"/>
        <end position="127"/>
    </location>
</feature>
<organism evidence="2">
    <name type="scientific">Noctiluca scintillans</name>
    <name type="common">Sea sparkle</name>
    <name type="synonym">Red tide dinoflagellate</name>
    <dbReference type="NCBI Taxonomy" id="2966"/>
    <lineage>
        <taxon>Eukaryota</taxon>
        <taxon>Sar</taxon>
        <taxon>Alveolata</taxon>
        <taxon>Dinophyceae</taxon>
        <taxon>Noctilucales</taxon>
        <taxon>Noctilucaceae</taxon>
        <taxon>Noctiluca</taxon>
    </lineage>
</organism>
<evidence type="ECO:0000256" key="1">
    <source>
        <dbReference type="SAM" id="MobiDB-lite"/>
    </source>
</evidence>
<reference evidence="2" key="1">
    <citation type="submission" date="2021-01" db="EMBL/GenBank/DDBJ databases">
        <authorList>
            <person name="Corre E."/>
            <person name="Pelletier E."/>
            <person name="Niang G."/>
            <person name="Scheremetjew M."/>
            <person name="Finn R."/>
            <person name="Kale V."/>
            <person name="Holt S."/>
            <person name="Cochrane G."/>
            <person name="Meng A."/>
            <person name="Brown T."/>
            <person name="Cohen L."/>
        </authorList>
    </citation>
    <scope>NUCLEOTIDE SEQUENCE</scope>
</reference>
<dbReference type="AlphaFoldDB" id="A0A7S1B1V2"/>
<evidence type="ECO:0000313" key="2">
    <source>
        <dbReference type="EMBL" id="CAD8871910.1"/>
    </source>
</evidence>
<dbReference type="EMBL" id="HBFQ01065196">
    <property type="protein sequence ID" value="CAD8871910.1"/>
    <property type="molecule type" value="Transcribed_RNA"/>
</dbReference>
<gene>
    <name evidence="2" type="ORF">NSCI0253_LOCUS46267</name>
</gene>